<organism evidence="3 4">
    <name type="scientific">Arachis hypogaea</name>
    <name type="common">Peanut</name>
    <dbReference type="NCBI Taxonomy" id="3818"/>
    <lineage>
        <taxon>Eukaryota</taxon>
        <taxon>Viridiplantae</taxon>
        <taxon>Streptophyta</taxon>
        <taxon>Embryophyta</taxon>
        <taxon>Tracheophyta</taxon>
        <taxon>Spermatophyta</taxon>
        <taxon>Magnoliopsida</taxon>
        <taxon>eudicotyledons</taxon>
        <taxon>Gunneridae</taxon>
        <taxon>Pentapetalae</taxon>
        <taxon>rosids</taxon>
        <taxon>fabids</taxon>
        <taxon>Fabales</taxon>
        <taxon>Fabaceae</taxon>
        <taxon>Papilionoideae</taxon>
        <taxon>50 kb inversion clade</taxon>
        <taxon>dalbergioids sensu lato</taxon>
        <taxon>Dalbergieae</taxon>
        <taxon>Pterocarpus clade</taxon>
        <taxon>Arachis</taxon>
    </lineage>
</organism>
<proteinExistence type="predicted"/>
<keyword evidence="4" id="KW-1185">Reference proteome</keyword>
<evidence type="ECO:0000259" key="2">
    <source>
        <dbReference type="Pfam" id="PF10536"/>
    </source>
</evidence>
<dbReference type="Proteomes" id="UP000289738">
    <property type="component" value="Chromosome A02"/>
</dbReference>
<name>A0A445E7S5_ARAHY</name>
<sequence length="384" mass="43728">MEQQLLGYEDTLYILDRTEHIAGRFDRVIRWTVKLTWFHNTVCGELEQDATVERLLRYTRRYIMKLIGGILFPDASDSRVHIRWLPLLEDLEMCGGLSWGLTVLAWLYCQMCCATEHRQCNLGGCINLLLSWAYHHIPLLRPDGFDTCRFLLVERWVHYLPDNAKGEGRLRNYISTLNGIGMLNTPYADLQLIGLVPLMIAEAEASAAVVCPLLCFAIVEWHQVDRVVHQFGSLQHILTKPLNIDKMHKLNGWFGRDEWFLQLLGGWHELWNARADHRLHIHHHIDLRPSLPYMAHTELFGQDDQHLVAAGSDDGHLSELRPVVVGGRGRGRGRARGRGRRGAGRGRQDGGIFRSTIVLLIVRLTVPLNGLSSTVSADDPRPPN</sequence>
<comment type="caution">
    <text evidence="3">The sequence shown here is derived from an EMBL/GenBank/DDBJ whole genome shotgun (WGS) entry which is preliminary data.</text>
</comment>
<feature type="domain" description="Aminotransferase-like plant mobile" evidence="2">
    <location>
        <begin position="39"/>
        <end position="239"/>
    </location>
</feature>
<dbReference type="AlphaFoldDB" id="A0A445E7S5"/>
<dbReference type="InterPro" id="IPR019557">
    <property type="entry name" value="AminoTfrase-like_pln_mobile"/>
</dbReference>
<feature type="region of interest" description="Disordered" evidence="1">
    <location>
        <begin position="328"/>
        <end position="348"/>
    </location>
</feature>
<accession>A0A445E7S5</accession>
<feature type="compositionally biased region" description="Basic residues" evidence="1">
    <location>
        <begin position="329"/>
        <end position="344"/>
    </location>
</feature>
<evidence type="ECO:0000313" key="4">
    <source>
        <dbReference type="Proteomes" id="UP000289738"/>
    </source>
</evidence>
<dbReference type="GO" id="GO:0010073">
    <property type="term" value="P:meristem maintenance"/>
    <property type="evidence" value="ECO:0007669"/>
    <property type="project" value="InterPro"/>
</dbReference>
<dbReference type="STRING" id="3818.A0A445E7S5"/>
<dbReference type="EMBL" id="SDMP01000002">
    <property type="protein sequence ID" value="RYR71566.1"/>
    <property type="molecule type" value="Genomic_DNA"/>
</dbReference>
<evidence type="ECO:0000256" key="1">
    <source>
        <dbReference type="SAM" id="MobiDB-lite"/>
    </source>
</evidence>
<dbReference type="PANTHER" id="PTHR46033:SF8">
    <property type="entry name" value="PROTEIN MAINTENANCE OF MERISTEMS-LIKE"/>
    <property type="match status" value="1"/>
</dbReference>
<dbReference type="Pfam" id="PF10536">
    <property type="entry name" value="PMD"/>
    <property type="match status" value="1"/>
</dbReference>
<reference evidence="3 4" key="1">
    <citation type="submission" date="2019-01" db="EMBL/GenBank/DDBJ databases">
        <title>Sequencing of cultivated peanut Arachis hypogaea provides insights into genome evolution and oil improvement.</title>
        <authorList>
            <person name="Chen X."/>
        </authorList>
    </citation>
    <scope>NUCLEOTIDE SEQUENCE [LARGE SCALE GENOMIC DNA]</scope>
    <source>
        <strain evidence="4">cv. Fuhuasheng</strain>
        <tissue evidence="3">Leaves</tissue>
    </source>
</reference>
<protein>
    <recommendedName>
        <fullName evidence="2">Aminotransferase-like plant mobile domain-containing protein</fullName>
    </recommendedName>
</protein>
<evidence type="ECO:0000313" key="3">
    <source>
        <dbReference type="EMBL" id="RYR71566.1"/>
    </source>
</evidence>
<dbReference type="InterPro" id="IPR044824">
    <property type="entry name" value="MAIN-like"/>
</dbReference>
<dbReference type="PANTHER" id="PTHR46033">
    <property type="entry name" value="PROTEIN MAIN-LIKE 2"/>
    <property type="match status" value="1"/>
</dbReference>
<gene>
    <name evidence="3" type="ORF">Ahy_A02g005811</name>
</gene>